<dbReference type="EMBL" id="JBHFEH010000004">
    <property type="protein sequence ID" value="KAL2057702.1"/>
    <property type="molecule type" value="Genomic_DNA"/>
</dbReference>
<evidence type="ECO:0000256" key="1">
    <source>
        <dbReference type="SAM" id="MobiDB-lite"/>
    </source>
</evidence>
<reference evidence="3 4" key="1">
    <citation type="submission" date="2024-09" db="EMBL/GenBank/DDBJ databases">
        <title>Rethinking Asexuality: The Enigmatic Case of Functional Sexual Genes in Lepraria (Stereocaulaceae).</title>
        <authorList>
            <person name="Doellman M."/>
            <person name="Sun Y."/>
            <person name="Barcenas-Pena A."/>
            <person name="Lumbsch H.T."/>
            <person name="Grewe F."/>
        </authorList>
    </citation>
    <scope>NUCLEOTIDE SEQUENCE [LARGE SCALE GENOMIC DNA]</scope>
    <source>
        <strain evidence="3 4">Grewe 0041</strain>
    </source>
</reference>
<feature type="compositionally biased region" description="Pro residues" evidence="1">
    <location>
        <begin position="106"/>
        <end position="116"/>
    </location>
</feature>
<accession>A0ABR4BIR1</accession>
<proteinExistence type="predicted"/>
<evidence type="ECO:0000313" key="3">
    <source>
        <dbReference type="EMBL" id="KAL2057702.1"/>
    </source>
</evidence>
<protein>
    <recommendedName>
        <fullName evidence="2">Clr5 domain-containing protein</fullName>
    </recommendedName>
</protein>
<feature type="compositionally biased region" description="Polar residues" evidence="1">
    <location>
        <begin position="36"/>
        <end position="54"/>
    </location>
</feature>
<dbReference type="Proteomes" id="UP001590951">
    <property type="component" value="Unassembled WGS sequence"/>
</dbReference>
<feature type="region of interest" description="Disordered" evidence="1">
    <location>
        <begin position="104"/>
        <end position="134"/>
    </location>
</feature>
<sequence>MTSTNFAIPSLPHQGNIPYYSHDSHAQNDDFLQFGDTYTESGHGSPKNTSTSHDFLQFQYPGTVTSDSLPVDSSFIALEAQQDAVPSGFLMNHPYQGTAHIGTPTSMPPPAPPIPSPAVAESESEALSSTRRSEKEWLSNRENIRKLYMEENCTLTSTMKTMKERYGFNASSKRYKEKLKEWGFDKNLTRRQSKFIRHKTLRRHNEQGKKTEFRIRGSVVPQNKVERTLKAAPESEPSHTATSPSEIAYGTPGMLSSQSPPQSPFVLPQSPIFTRRSRSSLPRDEPALDTLASALGLEWHGHGLDELRDLRDRAVGFTENGEHEEARAAFVEALCGFEALVGPSHTDTIRALSSYVQFCMAQEDFDEARDRLQKSLAHHQAQHGNNHQKTLQSMGRLGRFFKWRNQHGRSEILLIKAKIGLESLYKSDAEELYLNTRDVASDLIEVFRMQGNWEGAEQEYLSLISRLEALRGPQLEPLQRHYHADLTWLQRNLIVLYVSEWTGYIGSSRIDLPYQKVERWLLNSIETLQLSPKTAKDYWENYYLLLWHYFRSREESMLKSLLELVEDKISLAGDAACPYPIPTSRDRSQGTFSSLKQCMAISYIRLGDHERAGLWFTRIQNEVEAHFGADSREAAFTLIRHALCYLPNDLWEGAEPLLQEAQRRAETVFEPDNPIKGRIAKCLVDHQYETPCAICKIPCKIHPDSLHLL</sequence>
<feature type="compositionally biased region" description="Low complexity" evidence="1">
    <location>
        <begin position="117"/>
        <end position="130"/>
    </location>
</feature>
<dbReference type="InterPro" id="IPR011990">
    <property type="entry name" value="TPR-like_helical_dom_sf"/>
</dbReference>
<organism evidence="3 4">
    <name type="scientific">Lepraria finkii</name>
    <dbReference type="NCBI Taxonomy" id="1340010"/>
    <lineage>
        <taxon>Eukaryota</taxon>
        <taxon>Fungi</taxon>
        <taxon>Dikarya</taxon>
        <taxon>Ascomycota</taxon>
        <taxon>Pezizomycotina</taxon>
        <taxon>Lecanoromycetes</taxon>
        <taxon>OSLEUM clade</taxon>
        <taxon>Lecanoromycetidae</taxon>
        <taxon>Lecanorales</taxon>
        <taxon>Lecanorineae</taxon>
        <taxon>Stereocaulaceae</taxon>
        <taxon>Lepraria</taxon>
    </lineage>
</organism>
<keyword evidence="4" id="KW-1185">Reference proteome</keyword>
<dbReference type="SUPFAM" id="SSF48452">
    <property type="entry name" value="TPR-like"/>
    <property type="match status" value="2"/>
</dbReference>
<dbReference type="Pfam" id="PF14420">
    <property type="entry name" value="Clr5"/>
    <property type="match status" value="1"/>
</dbReference>
<name>A0ABR4BIR1_9LECA</name>
<feature type="region of interest" description="Disordered" evidence="1">
    <location>
        <begin position="228"/>
        <end position="264"/>
    </location>
</feature>
<dbReference type="PANTHER" id="PTHR38788">
    <property type="entry name" value="CLR5 DOMAIN-CONTAINING PROTEIN"/>
    <property type="match status" value="1"/>
</dbReference>
<comment type="caution">
    <text evidence="3">The sequence shown here is derived from an EMBL/GenBank/DDBJ whole genome shotgun (WGS) entry which is preliminary data.</text>
</comment>
<evidence type="ECO:0000259" key="2">
    <source>
        <dbReference type="Pfam" id="PF14420"/>
    </source>
</evidence>
<feature type="domain" description="Clr5" evidence="2">
    <location>
        <begin position="133"/>
        <end position="186"/>
    </location>
</feature>
<gene>
    <name evidence="3" type="ORF">ABVK25_002086</name>
</gene>
<dbReference type="Gene3D" id="1.25.40.10">
    <property type="entry name" value="Tetratricopeptide repeat domain"/>
    <property type="match status" value="2"/>
</dbReference>
<dbReference type="PANTHER" id="PTHR38788:SF3">
    <property type="entry name" value="CLR5 DOMAIN-CONTAINING PROTEIN"/>
    <property type="match status" value="1"/>
</dbReference>
<dbReference type="InterPro" id="IPR025676">
    <property type="entry name" value="Clr5_dom"/>
</dbReference>
<feature type="region of interest" description="Disordered" evidence="1">
    <location>
        <begin position="34"/>
        <end position="54"/>
    </location>
</feature>
<evidence type="ECO:0000313" key="4">
    <source>
        <dbReference type="Proteomes" id="UP001590951"/>
    </source>
</evidence>
<dbReference type="Pfam" id="PF13424">
    <property type="entry name" value="TPR_12"/>
    <property type="match status" value="1"/>
</dbReference>